<name>A0A1Y5TVC4_9PROT</name>
<dbReference type="RefSeq" id="WP_085884957.1">
    <property type="nucleotide sequence ID" value="NZ_FWFR01000003.1"/>
</dbReference>
<feature type="transmembrane region" description="Helical" evidence="1">
    <location>
        <begin position="25"/>
        <end position="47"/>
    </location>
</feature>
<dbReference type="OrthoDB" id="8357303at2"/>
<organism evidence="2 3">
    <name type="scientific">Oceanibacterium hippocampi</name>
    <dbReference type="NCBI Taxonomy" id="745714"/>
    <lineage>
        <taxon>Bacteria</taxon>
        <taxon>Pseudomonadati</taxon>
        <taxon>Pseudomonadota</taxon>
        <taxon>Alphaproteobacteria</taxon>
        <taxon>Sneathiellales</taxon>
        <taxon>Sneathiellaceae</taxon>
        <taxon>Oceanibacterium</taxon>
    </lineage>
</organism>
<dbReference type="AlphaFoldDB" id="A0A1Y5TVC4"/>
<evidence type="ECO:0000256" key="1">
    <source>
        <dbReference type="SAM" id="Phobius"/>
    </source>
</evidence>
<reference evidence="2 3" key="1">
    <citation type="submission" date="2017-03" db="EMBL/GenBank/DDBJ databases">
        <authorList>
            <person name="Afonso C.L."/>
            <person name="Miller P.J."/>
            <person name="Scott M.A."/>
            <person name="Spackman E."/>
            <person name="Goraichik I."/>
            <person name="Dimitrov K.M."/>
            <person name="Suarez D.L."/>
            <person name="Swayne D.E."/>
        </authorList>
    </citation>
    <scope>NUCLEOTIDE SEQUENCE [LARGE SCALE GENOMIC DNA]</scope>
    <source>
        <strain evidence="2 3">CECT 7691</strain>
    </source>
</reference>
<dbReference type="NCBIfam" id="NF041635">
    <property type="entry name" value="STM3941_fam"/>
    <property type="match status" value="1"/>
</dbReference>
<keyword evidence="1" id="KW-0812">Transmembrane</keyword>
<protein>
    <recommendedName>
        <fullName evidence="4">PH domain-containing protein</fullName>
    </recommendedName>
</protein>
<accession>A0A1Y5TVC4</accession>
<feature type="transmembrane region" description="Helical" evidence="1">
    <location>
        <begin position="53"/>
        <end position="71"/>
    </location>
</feature>
<keyword evidence="1" id="KW-1133">Transmembrane helix</keyword>
<dbReference type="EMBL" id="FWFR01000003">
    <property type="protein sequence ID" value="SLN73610.1"/>
    <property type="molecule type" value="Genomic_DNA"/>
</dbReference>
<sequence>MAEASSDRHGDDGEALFRYRRGRMLFVTAGALVFAGVGVVLLVGQPVEASQPIAARLIGAALAALFGAVALKGIGELRDQRPVVRIGPEGISDRRLGPATIPWAAIDGIDLHHVKRDAFIGLDVEQPERFLVEPGFIDRMFYRANARRGQSRINIALNPLDARADEFAAAIQRFSPPSPDDA</sequence>
<dbReference type="Proteomes" id="UP000193200">
    <property type="component" value="Unassembled WGS sequence"/>
</dbReference>
<proteinExistence type="predicted"/>
<evidence type="ECO:0000313" key="2">
    <source>
        <dbReference type="EMBL" id="SLN73610.1"/>
    </source>
</evidence>
<evidence type="ECO:0000313" key="3">
    <source>
        <dbReference type="Proteomes" id="UP000193200"/>
    </source>
</evidence>
<keyword evidence="3" id="KW-1185">Reference proteome</keyword>
<evidence type="ECO:0008006" key="4">
    <source>
        <dbReference type="Google" id="ProtNLM"/>
    </source>
</evidence>
<dbReference type="InterPro" id="IPR048136">
    <property type="entry name" value="STM3941-like"/>
</dbReference>
<dbReference type="InParanoid" id="A0A1Y5TVC4"/>
<keyword evidence="1" id="KW-0472">Membrane</keyword>
<gene>
    <name evidence="2" type="ORF">OCH7691_03628</name>
</gene>